<evidence type="ECO:0000313" key="2">
    <source>
        <dbReference type="EMBL" id="MBL0739925.1"/>
    </source>
</evidence>
<accession>A0ABS1KKP3</accession>
<feature type="region of interest" description="Disordered" evidence="1">
    <location>
        <begin position="50"/>
        <end position="73"/>
    </location>
</feature>
<organism evidence="2 3">
    <name type="scientific">Chryseolinea lacunae</name>
    <dbReference type="NCBI Taxonomy" id="2801331"/>
    <lineage>
        <taxon>Bacteria</taxon>
        <taxon>Pseudomonadati</taxon>
        <taxon>Bacteroidota</taxon>
        <taxon>Cytophagia</taxon>
        <taxon>Cytophagales</taxon>
        <taxon>Fulvivirgaceae</taxon>
        <taxon>Chryseolinea</taxon>
    </lineage>
</organism>
<evidence type="ECO:0000256" key="1">
    <source>
        <dbReference type="SAM" id="MobiDB-lite"/>
    </source>
</evidence>
<comment type="caution">
    <text evidence="2">The sequence shown here is derived from an EMBL/GenBank/DDBJ whole genome shotgun (WGS) entry which is preliminary data.</text>
</comment>
<dbReference type="EMBL" id="JAERRB010000001">
    <property type="protein sequence ID" value="MBL0739925.1"/>
    <property type="molecule type" value="Genomic_DNA"/>
</dbReference>
<dbReference type="Proteomes" id="UP000613030">
    <property type="component" value="Unassembled WGS sequence"/>
</dbReference>
<protein>
    <submittedName>
        <fullName evidence="2">Uncharacterized protein</fullName>
    </submittedName>
</protein>
<name>A0ABS1KKP3_9BACT</name>
<gene>
    <name evidence="2" type="ORF">JI741_01785</name>
</gene>
<evidence type="ECO:0000313" key="3">
    <source>
        <dbReference type="Proteomes" id="UP000613030"/>
    </source>
</evidence>
<dbReference type="RefSeq" id="WP_202006886.1">
    <property type="nucleotide sequence ID" value="NZ_JAERRB010000001.1"/>
</dbReference>
<keyword evidence="3" id="KW-1185">Reference proteome</keyword>
<sequence length="73" mass="8086">MKNLLINTHFGELSQETQKVLSDYKNVEEILKRTYVAMGQTKVTVSISSDSSTGKINVKSGTTTSPGTNFRKF</sequence>
<reference evidence="2 3" key="1">
    <citation type="submission" date="2021-01" db="EMBL/GenBank/DDBJ databases">
        <title>Chryseolinea sp. Jin1 Genome sequencing and assembly.</title>
        <authorList>
            <person name="Kim I."/>
        </authorList>
    </citation>
    <scope>NUCLEOTIDE SEQUENCE [LARGE SCALE GENOMIC DNA]</scope>
    <source>
        <strain evidence="2 3">Jin1</strain>
    </source>
</reference>
<proteinExistence type="predicted"/>